<dbReference type="NCBIfam" id="TIGR01614">
    <property type="entry name" value="PME_inhib"/>
    <property type="match status" value="1"/>
</dbReference>
<comment type="caution">
    <text evidence="4">The sequence shown here is derived from an EMBL/GenBank/DDBJ whole genome shotgun (WGS) entry which is preliminary data.</text>
</comment>
<dbReference type="Proteomes" id="UP000729402">
    <property type="component" value="Unassembled WGS sequence"/>
</dbReference>
<feature type="domain" description="Pectinesterase inhibitor" evidence="3">
    <location>
        <begin position="27"/>
        <end position="175"/>
    </location>
</feature>
<feature type="chain" id="PRO_5035203556" description="Pectinesterase inhibitor domain-containing protein" evidence="2">
    <location>
        <begin position="25"/>
        <end position="183"/>
    </location>
</feature>
<protein>
    <recommendedName>
        <fullName evidence="3">Pectinesterase inhibitor domain-containing protein</fullName>
    </recommendedName>
</protein>
<evidence type="ECO:0000256" key="2">
    <source>
        <dbReference type="SAM" id="SignalP"/>
    </source>
</evidence>
<keyword evidence="1 2" id="KW-0732">Signal</keyword>
<accession>A0A8J5VGC1</accession>
<organism evidence="4 5">
    <name type="scientific">Zizania palustris</name>
    <name type="common">Northern wild rice</name>
    <dbReference type="NCBI Taxonomy" id="103762"/>
    <lineage>
        <taxon>Eukaryota</taxon>
        <taxon>Viridiplantae</taxon>
        <taxon>Streptophyta</taxon>
        <taxon>Embryophyta</taxon>
        <taxon>Tracheophyta</taxon>
        <taxon>Spermatophyta</taxon>
        <taxon>Magnoliopsida</taxon>
        <taxon>Liliopsida</taxon>
        <taxon>Poales</taxon>
        <taxon>Poaceae</taxon>
        <taxon>BOP clade</taxon>
        <taxon>Oryzoideae</taxon>
        <taxon>Oryzeae</taxon>
        <taxon>Zizaniinae</taxon>
        <taxon>Zizania</taxon>
    </lineage>
</organism>
<reference evidence="4" key="1">
    <citation type="journal article" date="2021" name="bioRxiv">
        <title>Whole Genome Assembly and Annotation of Northern Wild Rice, Zizania palustris L., Supports a Whole Genome Duplication in the Zizania Genus.</title>
        <authorList>
            <person name="Haas M."/>
            <person name="Kono T."/>
            <person name="Macchietto M."/>
            <person name="Millas R."/>
            <person name="McGilp L."/>
            <person name="Shao M."/>
            <person name="Duquette J."/>
            <person name="Hirsch C.N."/>
            <person name="Kimball J."/>
        </authorList>
    </citation>
    <scope>NUCLEOTIDE SEQUENCE</scope>
    <source>
        <tissue evidence="4">Fresh leaf tissue</tissue>
    </source>
</reference>
<evidence type="ECO:0000313" key="4">
    <source>
        <dbReference type="EMBL" id="KAG8059056.1"/>
    </source>
</evidence>
<evidence type="ECO:0000313" key="5">
    <source>
        <dbReference type="Proteomes" id="UP000729402"/>
    </source>
</evidence>
<dbReference type="OrthoDB" id="615314at2759"/>
<gene>
    <name evidence="4" type="ORF">GUJ93_ZPchr0002g25835</name>
</gene>
<name>A0A8J5VGC1_ZIZPA</name>
<dbReference type="AlphaFoldDB" id="A0A8J5VGC1"/>
<dbReference type="PANTHER" id="PTHR35357:SF2">
    <property type="entry name" value="PECTINESTERASE INHIBITOR 8"/>
    <property type="match status" value="1"/>
</dbReference>
<keyword evidence="5" id="KW-1185">Reference proteome</keyword>
<evidence type="ECO:0000259" key="3">
    <source>
        <dbReference type="Pfam" id="PF04043"/>
    </source>
</evidence>
<dbReference type="GO" id="GO:0004857">
    <property type="term" value="F:enzyme inhibitor activity"/>
    <property type="evidence" value="ECO:0007669"/>
    <property type="project" value="InterPro"/>
</dbReference>
<reference evidence="4" key="2">
    <citation type="submission" date="2021-02" db="EMBL/GenBank/DDBJ databases">
        <authorList>
            <person name="Kimball J.A."/>
            <person name="Haas M.W."/>
            <person name="Macchietto M."/>
            <person name="Kono T."/>
            <person name="Duquette J."/>
            <person name="Shao M."/>
        </authorList>
    </citation>
    <scope>NUCLEOTIDE SEQUENCE</scope>
    <source>
        <tissue evidence="4">Fresh leaf tissue</tissue>
    </source>
</reference>
<evidence type="ECO:0000256" key="1">
    <source>
        <dbReference type="ARBA" id="ARBA00022729"/>
    </source>
</evidence>
<feature type="signal peptide" evidence="2">
    <location>
        <begin position="1"/>
        <end position="24"/>
    </location>
</feature>
<dbReference type="PANTHER" id="PTHR35357">
    <property type="entry name" value="OS02G0537100 PROTEIN"/>
    <property type="match status" value="1"/>
</dbReference>
<dbReference type="InterPro" id="IPR006501">
    <property type="entry name" value="Pectinesterase_inhib_dom"/>
</dbReference>
<dbReference type="EMBL" id="JAAALK010000287">
    <property type="protein sequence ID" value="KAG8059056.1"/>
    <property type="molecule type" value="Genomic_DNA"/>
</dbReference>
<proteinExistence type="predicted"/>
<sequence>MGRLAAAVAVVVAAVLALSSGAGATPENVCRAAADDDRRVDYGFCVSRLSHHHDSPDADTWRLAKVAADVGVAIAGDAVYDSKAMLARAWPGGGGGKARSALERCRELFDRMGSAFAEAYDDINRREYAAGKEKAGEAMSLARQCDGSFAHAGVPSPLARQSADAVKIAIVCTAITSFQGNFG</sequence>
<dbReference type="Pfam" id="PF04043">
    <property type="entry name" value="PMEI"/>
    <property type="match status" value="1"/>
</dbReference>